<dbReference type="PANTHER" id="PTHR48419">
    <property type="entry name" value="SULFOTRANSFERASE DOMAIN-CONTAINING PROTEIN"/>
    <property type="match status" value="1"/>
</dbReference>
<protein>
    <submittedName>
        <fullName evidence="1">Uncharacterized protein</fullName>
    </submittedName>
</protein>
<comment type="caution">
    <text evidence="1">The sequence shown here is derived from an EMBL/GenBank/DDBJ whole genome shotgun (WGS) entry which is preliminary data.</text>
</comment>
<sequence>MASATTTPTESNPGRLLLVSVPRTASNLLVKVLNIQQQPNVASNDKGGYFFHSAFMVATRDALFQKPIDQWTDAQKAEIRDAYQQCLDQLEETSAQARRDNKMMFTKEHGFWLVNPATMYTPPTGSESPVSVKADEALVKFFRLRLPDTVGPTATFSGKNHTMFSDEYLRSWRLTFIIRHPALAWPSLYRAMLKIVKLGVGVLADDDGLKGVSAANMTLVWTRQLFDWCLEQHAAGLAQPPLIIDAYDVIHNPAAVLRFCEAVGLDKSVVQFEWGGENAPKALDGWKNGDIPVDLQVAQIMLSTLETSKGVLKDKTPAKVDIKAEAVKWREEFGDDAAADIEKAVWDAMPDYEYLWERRVQP</sequence>
<keyword evidence="2" id="KW-1185">Reference proteome</keyword>
<dbReference type="GeneID" id="98176344"/>
<accession>A0ABQ0GCA1</accession>
<reference evidence="1 2" key="1">
    <citation type="submission" date="2024-09" db="EMBL/GenBank/DDBJ databases">
        <title>Itraconazole resistance in Madurella fahalii resulting from another homologue of gene encoding cytochrome P450 14-alpha sterol demethylase (CYP51).</title>
        <authorList>
            <person name="Yoshioka I."/>
            <person name="Fahal A.H."/>
            <person name="Kaneko S."/>
            <person name="Yaguchi T."/>
        </authorList>
    </citation>
    <scope>NUCLEOTIDE SEQUENCE [LARGE SCALE GENOMIC DNA]</scope>
    <source>
        <strain evidence="1 2">IFM 68171</strain>
    </source>
</reference>
<gene>
    <name evidence="1" type="ORF">MFIFM68171_05601</name>
</gene>
<evidence type="ECO:0000313" key="1">
    <source>
        <dbReference type="EMBL" id="GAB1315391.1"/>
    </source>
</evidence>
<dbReference type="RefSeq" id="XP_070917122.1">
    <property type="nucleotide sequence ID" value="XM_071061021.1"/>
</dbReference>
<dbReference type="InterPro" id="IPR027417">
    <property type="entry name" value="P-loop_NTPase"/>
</dbReference>
<organism evidence="1 2">
    <name type="scientific">Madurella fahalii</name>
    <dbReference type="NCBI Taxonomy" id="1157608"/>
    <lineage>
        <taxon>Eukaryota</taxon>
        <taxon>Fungi</taxon>
        <taxon>Dikarya</taxon>
        <taxon>Ascomycota</taxon>
        <taxon>Pezizomycotina</taxon>
        <taxon>Sordariomycetes</taxon>
        <taxon>Sordariomycetidae</taxon>
        <taxon>Sordariales</taxon>
        <taxon>Sordariales incertae sedis</taxon>
        <taxon>Madurella</taxon>
    </lineage>
</organism>
<dbReference type="PANTHER" id="PTHR48419:SF1">
    <property type="entry name" value="SULFOTRANSFERASE DOMAIN-CONTAINING PROTEIN"/>
    <property type="match status" value="1"/>
</dbReference>
<dbReference type="SUPFAM" id="SSF52540">
    <property type="entry name" value="P-loop containing nucleoside triphosphate hydrolases"/>
    <property type="match status" value="1"/>
</dbReference>
<name>A0ABQ0GCA1_9PEZI</name>
<dbReference type="Proteomes" id="UP001628179">
    <property type="component" value="Unassembled WGS sequence"/>
</dbReference>
<proteinExistence type="predicted"/>
<dbReference type="InterPro" id="IPR053226">
    <property type="entry name" value="Pyrrolopyrazine_biosynth_F"/>
</dbReference>
<evidence type="ECO:0000313" key="2">
    <source>
        <dbReference type="Proteomes" id="UP001628179"/>
    </source>
</evidence>
<dbReference type="EMBL" id="BAAFSV010000003">
    <property type="protein sequence ID" value="GAB1315391.1"/>
    <property type="molecule type" value="Genomic_DNA"/>
</dbReference>